<comment type="caution">
    <text evidence="1">The sequence shown here is derived from an EMBL/GenBank/DDBJ whole genome shotgun (WGS) entry which is preliminary data.</text>
</comment>
<dbReference type="AlphaFoldDB" id="A0A2U1MET1"/>
<keyword evidence="1" id="KW-0946">Virion</keyword>
<keyword evidence="1" id="KW-0167">Capsid protein</keyword>
<accession>A0A2U1MET1</accession>
<dbReference type="EMBL" id="PKPP01005535">
    <property type="protein sequence ID" value="PWA59773.1"/>
    <property type="molecule type" value="Genomic_DNA"/>
</dbReference>
<organism evidence="1 2">
    <name type="scientific">Artemisia annua</name>
    <name type="common">Sweet wormwood</name>
    <dbReference type="NCBI Taxonomy" id="35608"/>
    <lineage>
        <taxon>Eukaryota</taxon>
        <taxon>Viridiplantae</taxon>
        <taxon>Streptophyta</taxon>
        <taxon>Embryophyta</taxon>
        <taxon>Tracheophyta</taxon>
        <taxon>Spermatophyta</taxon>
        <taxon>Magnoliopsida</taxon>
        <taxon>eudicotyledons</taxon>
        <taxon>Gunneridae</taxon>
        <taxon>Pentapetalae</taxon>
        <taxon>asterids</taxon>
        <taxon>campanulids</taxon>
        <taxon>Asterales</taxon>
        <taxon>Asteraceae</taxon>
        <taxon>Asteroideae</taxon>
        <taxon>Anthemideae</taxon>
        <taxon>Artemisiinae</taxon>
        <taxon>Artemisia</taxon>
    </lineage>
</organism>
<dbReference type="OrthoDB" id="1938435at2759"/>
<protein>
    <submittedName>
        <fullName evidence="1">Coat protein</fullName>
    </submittedName>
</protein>
<dbReference type="Proteomes" id="UP000245207">
    <property type="component" value="Unassembled WGS sequence"/>
</dbReference>
<evidence type="ECO:0000313" key="2">
    <source>
        <dbReference type="Proteomes" id="UP000245207"/>
    </source>
</evidence>
<keyword evidence="2" id="KW-1185">Reference proteome</keyword>
<proteinExistence type="predicted"/>
<evidence type="ECO:0000313" key="1">
    <source>
        <dbReference type="EMBL" id="PWA59773.1"/>
    </source>
</evidence>
<gene>
    <name evidence="1" type="ORF">CTI12_AA388480</name>
</gene>
<sequence>MRKSIIGYAKMNSGKMNRFIHLNSAEIFKALVGLYDTHFRAQWGNLSMMINPSESDYGTVDPVIYLASVYITHWFIDLYVSIREACLKNECVEVSDHFDKVQSTQSTYYDGYLTLLLESLKPTHTKGALEDALYIPVIAKHNHWTSTTKDYFGIAGWTLNLQLFRALISTMRNPSSGWHVFTPSNDPLGRPFWLLDWHETYAYAWFPEEENYNIEDVNLAFILGVPCTPPMSVRDTDDYQQFPRNVIPDEIDVKKYIRKVPKKIPSNVDHRTIEHHQLTHKKTTQVTYERPVVQVQTSTVQYSAASSPAMETVTEDMEIEYRINLYRIVDYKYYARVVRDVDVNVRSAAHKILVYKEEV</sequence>
<name>A0A2U1MET1_ARTAN</name>
<reference evidence="1 2" key="1">
    <citation type="journal article" date="2018" name="Mol. Plant">
        <title>The genome of Artemisia annua provides insight into the evolution of Asteraceae family and artemisinin biosynthesis.</title>
        <authorList>
            <person name="Shen Q."/>
            <person name="Zhang L."/>
            <person name="Liao Z."/>
            <person name="Wang S."/>
            <person name="Yan T."/>
            <person name="Shi P."/>
            <person name="Liu M."/>
            <person name="Fu X."/>
            <person name="Pan Q."/>
            <person name="Wang Y."/>
            <person name="Lv Z."/>
            <person name="Lu X."/>
            <person name="Zhang F."/>
            <person name="Jiang W."/>
            <person name="Ma Y."/>
            <person name="Chen M."/>
            <person name="Hao X."/>
            <person name="Li L."/>
            <person name="Tang Y."/>
            <person name="Lv G."/>
            <person name="Zhou Y."/>
            <person name="Sun X."/>
            <person name="Brodelius P.E."/>
            <person name="Rose J.K.C."/>
            <person name="Tang K."/>
        </authorList>
    </citation>
    <scope>NUCLEOTIDE SEQUENCE [LARGE SCALE GENOMIC DNA]</scope>
    <source>
        <strain evidence="2">cv. Huhao1</strain>
        <tissue evidence="1">Leaf</tissue>
    </source>
</reference>